<dbReference type="OrthoDB" id="5358398at2759"/>
<proteinExistence type="predicted"/>
<dbReference type="InterPro" id="IPR048273">
    <property type="entry name" value="Luciferase"/>
</dbReference>
<keyword evidence="3" id="KW-1185">Reference proteome</keyword>
<gene>
    <name evidence="2" type="ORF">K444DRAFT_108260</name>
</gene>
<dbReference type="InParanoid" id="A0A2J6SVA0"/>
<dbReference type="Proteomes" id="UP000235371">
    <property type="component" value="Unassembled WGS sequence"/>
</dbReference>
<sequence length="228" mass="25378">MSNFFSNYRDWLKVADTALPQNIFGYLLQHSLGPFRADPFTILPYDDPKEIAKCGKNGTKSFLPGSLSEREGPRPEIIKFMAPHRQISQLTGDDMHQLLLMAVEEIAAKHSAHVVMRTSVLEKSGEALLVADHITTPHSICGKTKREIAHVHAGVGSGEYSMHMCLSPMDCKEVIAKKWGERMTLAGVFVPHEYLIIYTPRTKDELEVVKSIVTAAILFMTGAQENIS</sequence>
<dbReference type="RefSeq" id="XP_024731497.1">
    <property type="nucleotide sequence ID" value="XM_024870304.1"/>
</dbReference>
<feature type="domain" description="Luciferase" evidence="1">
    <location>
        <begin position="145"/>
        <end position="216"/>
    </location>
</feature>
<evidence type="ECO:0000313" key="3">
    <source>
        <dbReference type="Proteomes" id="UP000235371"/>
    </source>
</evidence>
<name>A0A2J6SVA0_9HELO</name>
<accession>A0A2J6SVA0</accession>
<dbReference type="AlphaFoldDB" id="A0A2J6SVA0"/>
<dbReference type="EMBL" id="KZ613859">
    <property type="protein sequence ID" value="PMD54593.1"/>
    <property type="molecule type" value="Genomic_DNA"/>
</dbReference>
<dbReference type="PANTHER" id="PTHR38695">
    <property type="entry name" value="AMINO ACID PERMEASE_ SLC12A DOMAIN-CONTAINING PROTEIN"/>
    <property type="match status" value="1"/>
</dbReference>
<dbReference type="PANTHER" id="PTHR38695:SF1">
    <property type="entry name" value="AMINO ACID PERMEASE_ SLC12A DOMAIN-CONTAINING PROTEIN"/>
    <property type="match status" value="1"/>
</dbReference>
<dbReference type="GeneID" id="36578386"/>
<organism evidence="2 3">
    <name type="scientific">Hyaloscypha bicolor E</name>
    <dbReference type="NCBI Taxonomy" id="1095630"/>
    <lineage>
        <taxon>Eukaryota</taxon>
        <taxon>Fungi</taxon>
        <taxon>Dikarya</taxon>
        <taxon>Ascomycota</taxon>
        <taxon>Pezizomycotina</taxon>
        <taxon>Leotiomycetes</taxon>
        <taxon>Helotiales</taxon>
        <taxon>Hyaloscyphaceae</taxon>
        <taxon>Hyaloscypha</taxon>
        <taxon>Hyaloscypha bicolor</taxon>
    </lineage>
</organism>
<dbReference type="InterPro" id="IPR040841">
    <property type="entry name" value="Luciferase_dom"/>
</dbReference>
<evidence type="ECO:0000313" key="2">
    <source>
        <dbReference type="EMBL" id="PMD54593.1"/>
    </source>
</evidence>
<reference evidence="2 3" key="1">
    <citation type="submission" date="2016-04" db="EMBL/GenBank/DDBJ databases">
        <title>A degradative enzymes factory behind the ericoid mycorrhizal symbiosis.</title>
        <authorList>
            <consortium name="DOE Joint Genome Institute"/>
            <person name="Martino E."/>
            <person name="Morin E."/>
            <person name="Grelet G."/>
            <person name="Kuo A."/>
            <person name="Kohler A."/>
            <person name="Daghino S."/>
            <person name="Barry K."/>
            <person name="Choi C."/>
            <person name="Cichocki N."/>
            <person name="Clum A."/>
            <person name="Copeland A."/>
            <person name="Hainaut M."/>
            <person name="Haridas S."/>
            <person name="Labutti K."/>
            <person name="Lindquist E."/>
            <person name="Lipzen A."/>
            <person name="Khouja H.-R."/>
            <person name="Murat C."/>
            <person name="Ohm R."/>
            <person name="Olson A."/>
            <person name="Spatafora J."/>
            <person name="Veneault-Fourrey C."/>
            <person name="Henrissat B."/>
            <person name="Grigoriev I."/>
            <person name="Martin F."/>
            <person name="Perotto S."/>
        </authorList>
    </citation>
    <scope>NUCLEOTIDE SEQUENCE [LARGE SCALE GENOMIC DNA]</scope>
    <source>
        <strain evidence="2 3">E</strain>
    </source>
</reference>
<evidence type="ECO:0000259" key="1">
    <source>
        <dbReference type="Pfam" id="PF17648"/>
    </source>
</evidence>
<dbReference type="Pfam" id="PF17648">
    <property type="entry name" value="Luciferase"/>
    <property type="match status" value="1"/>
</dbReference>
<protein>
    <recommendedName>
        <fullName evidence="1">Luciferase domain-containing protein</fullName>
    </recommendedName>
</protein>